<sequence length="94" mass="10363">MSPIIVENLNAFAFKTHKSSIVYLELRLAAGGENIDNRFVRSWCVSSGLSWSWSTGAAVCRSGWCRRSGVSRALVGTSAQRSSMELAEWARCYA</sequence>
<proteinExistence type="predicted"/>
<gene>
    <name evidence="1" type="ORF">PanWU01x14_348320</name>
</gene>
<protein>
    <submittedName>
        <fullName evidence="1">Uncharacterized protein</fullName>
    </submittedName>
</protein>
<reference evidence="2" key="1">
    <citation type="submission" date="2016-06" db="EMBL/GenBank/DDBJ databases">
        <title>Parallel loss of symbiosis genes in relatives of nitrogen-fixing non-legume Parasponia.</title>
        <authorList>
            <person name="Van Velzen R."/>
            <person name="Holmer R."/>
            <person name="Bu F."/>
            <person name="Rutten L."/>
            <person name="Van Zeijl A."/>
            <person name="Liu W."/>
            <person name="Santuari L."/>
            <person name="Cao Q."/>
            <person name="Sharma T."/>
            <person name="Shen D."/>
            <person name="Roswanjaya Y."/>
            <person name="Wardhani T."/>
            <person name="Kalhor M.S."/>
            <person name="Jansen J."/>
            <person name="Van den Hoogen J."/>
            <person name="Gungor B."/>
            <person name="Hartog M."/>
            <person name="Hontelez J."/>
            <person name="Verver J."/>
            <person name="Yang W.-C."/>
            <person name="Schijlen E."/>
            <person name="Repin R."/>
            <person name="Schilthuizen M."/>
            <person name="Schranz E."/>
            <person name="Heidstra R."/>
            <person name="Miyata K."/>
            <person name="Fedorova E."/>
            <person name="Kohlen W."/>
            <person name="Bisseling T."/>
            <person name="Smit S."/>
            <person name="Geurts R."/>
        </authorList>
    </citation>
    <scope>NUCLEOTIDE SEQUENCE [LARGE SCALE GENOMIC DNA]</scope>
    <source>
        <strain evidence="2">cv. WU1-14</strain>
    </source>
</reference>
<dbReference type="AlphaFoldDB" id="A0A2P5ABP8"/>
<organism evidence="1 2">
    <name type="scientific">Parasponia andersonii</name>
    <name type="common">Sponia andersonii</name>
    <dbReference type="NCBI Taxonomy" id="3476"/>
    <lineage>
        <taxon>Eukaryota</taxon>
        <taxon>Viridiplantae</taxon>
        <taxon>Streptophyta</taxon>
        <taxon>Embryophyta</taxon>
        <taxon>Tracheophyta</taxon>
        <taxon>Spermatophyta</taxon>
        <taxon>Magnoliopsida</taxon>
        <taxon>eudicotyledons</taxon>
        <taxon>Gunneridae</taxon>
        <taxon>Pentapetalae</taxon>
        <taxon>rosids</taxon>
        <taxon>fabids</taxon>
        <taxon>Rosales</taxon>
        <taxon>Cannabaceae</taxon>
        <taxon>Parasponia</taxon>
    </lineage>
</organism>
<evidence type="ECO:0000313" key="1">
    <source>
        <dbReference type="EMBL" id="PON33968.1"/>
    </source>
</evidence>
<keyword evidence="2" id="KW-1185">Reference proteome</keyword>
<accession>A0A2P5ABP8</accession>
<evidence type="ECO:0000313" key="2">
    <source>
        <dbReference type="Proteomes" id="UP000237105"/>
    </source>
</evidence>
<dbReference type="Proteomes" id="UP000237105">
    <property type="component" value="Unassembled WGS sequence"/>
</dbReference>
<name>A0A2P5ABP8_PARAD</name>
<dbReference type="EMBL" id="JXTB01000689">
    <property type="protein sequence ID" value="PON33968.1"/>
    <property type="molecule type" value="Genomic_DNA"/>
</dbReference>
<comment type="caution">
    <text evidence="1">The sequence shown here is derived from an EMBL/GenBank/DDBJ whole genome shotgun (WGS) entry which is preliminary data.</text>
</comment>